<feature type="domain" description="Helix-hairpin-helix DNA-binding motif class 1" evidence="2">
    <location>
        <begin position="33"/>
        <end position="52"/>
    </location>
</feature>
<feature type="domain" description="Helix-hairpin-helix DNA-binding motif class 1" evidence="2">
    <location>
        <begin position="63"/>
        <end position="82"/>
    </location>
</feature>
<proteinExistence type="predicted"/>
<feature type="signal peptide" evidence="1">
    <location>
        <begin position="1"/>
        <end position="21"/>
    </location>
</feature>
<dbReference type="GO" id="GO:0006281">
    <property type="term" value="P:DNA repair"/>
    <property type="evidence" value="ECO:0007669"/>
    <property type="project" value="InterPro"/>
</dbReference>
<sequence>MKLTKWISMAMLLFISWGCFAAQVNVNSASAEEIAAELKGVGDTKAAAIVAYRSAHGAFKTADDLAMVKGIGQKTVEANRDNILIGDTAKK</sequence>
<dbReference type="InterPro" id="IPR051675">
    <property type="entry name" value="Endo/Exo/Phosphatase_dom_1"/>
</dbReference>
<protein>
    <submittedName>
        <fullName evidence="3">Helix-hairpin-helix domain-containing protein</fullName>
    </submittedName>
</protein>
<dbReference type="Gene3D" id="1.10.150.280">
    <property type="entry name" value="AF1531-like domain"/>
    <property type="match status" value="1"/>
</dbReference>
<gene>
    <name evidence="3" type="ORF">FHK82_04940</name>
</gene>
<organism evidence="3 4">
    <name type="scientific">Sedimenticola thiotaurini</name>
    <dbReference type="NCBI Taxonomy" id="1543721"/>
    <lineage>
        <taxon>Bacteria</taxon>
        <taxon>Pseudomonadati</taxon>
        <taxon>Pseudomonadota</taxon>
        <taxon>Gammaproteobacteria</taxon>
        <taxon>Chromatiales</taxon>
        <taxon>Sedimenticolaceae</taxon>
        <taxon>Sedimenticola</taxon>
    </lineage>
</organism>
<dbReference type="PANTHER" id="PTHR21180:SF32">
    <property type="entry name" value="ENDONUCLEASE_EXONUCLEASE_PHOSPHATASE FAMILY DOMAIN-CONTAINING PROTEIN 1"/>
    <property type="match status" value="1"/>
</dbReference>
<dbReference type="SUPFAM" id="SSF47781">
    <property type="entry name" value="RuvA domain 2-like"/>
    <property type="match status" value="1"/>
</dbReference>
<evidence type="ECO:0000313" key="4">
    <source>
        <dbReference type="Proteomes" id="UP000317355"/>
    </source>
</evidence>
<dbReference type="GO" id="GO:0015628">
    <property type="term" value="P:protein secretion by the type II secretion system"/>
    <property type="evidence" value="ECO:0007669"/>
    <property type="project" value="TreeGrafter"/>
</dbReference>
<dbReference type="InterPro" id="IPR010994">
    <property type="entry name" value="RuvA_2-like"/>
</dbReference>
<accession>A0A558DAR8</accession>
<evidence type="ECO:0000313" key="3">
    <source>
        <dbReference type="EMBL" id="TVT58063.1"/>
    </source>
</evidence>
<keyword evidence="1" id="KW-0732">Signal</keyword>
<name>A0A558DAR8_9GAMM</name>
<dbReference type="PANTHER" id="PTHR21180">
    <property type="entry name" value="ENDONUCLEASE/EXONUCLEASE/PHOSPHATASE FAMILY DOMAIN-CONTAINING PROTEIN 1"/>
    <property type="match status" value="1"/>
</dbReference>
<dbReference type="GO" id="GO:0015627">
    <property type="term" value="C:type II protein secretion system complex"/>
    <property type="evidence" value="ECO:0007669"/>
    <property type="project" value="TreeGrafter"/>
</dbReference>
<dbReference type="InterPro" id="IPR004509">
    <property type="entry name" value="Competence_ComEA_HhH"/>
</dbReference>
<dbReference type="Proteomes" id="UP000317355">
    <property type="component" value="Unassembled WGS sequence"/>
</dbReference>
<comment type="caution">
    <text evidence="3">The sequence shown here is derived from an EMBL/GenBank/DDBJ whole genome shotgun (WGS) entry which is preliminary data.</text>
</comment>
<dbReference type="AlphaFoldDB" id="A0A558DAR8"/>
<dbReference type="SMART" id="SM00278">
    <property type="entry name" value="HhH1"/>
    <property type="match status" value="2"/>
</dbReference>
<evidence type="ECO:0000256" key="1">
    <source>
        <dbReference type="SAM" id="SignalP"/>
    </source>
</evidence>
<dbReference type="Pfam" id="PF12836">
    <property type="entry name" value="HHH_3"/>
    <property type="match status" value="1"/>
</dbReference>
<evidence type="ECO:0000259" key="2">
    <source>
        <dbReference type="SMART" id="SM00278"/>
    </source>
</evidence>
<dbReference type="InterPro" id="IPR003583">
    <property type="entry name" value="Hlx-hairpin-Hlx_DNA-bd_motif"/>
</dbReference>
<dbReference type="NCBIfam" id="TIGR00426">
    <property type="entry name" value="competence protein ComEA helix-hairpin-helix repeat region"/>
    <property type="match status" value="1"/>
</dbReference>
<feature type="chain" id="PRO_5022204401" evidence="1">
    <location>
        <begin position="22"/>
        <end position="91"/>
    </location>
</feature>
<reference evidence="3 4" key="1">
    <citation type="submission" date="2019-07" db="EMBL/GenBank/DDBJ databases">
        <title>The pathways for chlorine oxyanion respiration interact through the shared metabolite chlorate.</title>
        <authorList>
            <person name="Barnum T.P."/>
            <person name="Cheng Y."/>
            <person name="Hill K.A."/>
            <person name="Lucas L.N."/>
            <person name="Carlson H.K."/>
            <person name="Coates J.D."/>
        </authorList>
    </citation>
    <scope>NUCLEOTIDE SEQUENCE [LARGE SCALE GENOMIC DNA]</scope>
    <source>
        <strain evidence="3">BK-3</strain>
    </source>
</reference>
<dbReference type="GO" id="GO:0003677">
    <property type="term" value="F:DNA binding"/>
    <property type="evidence" value="ECO:0007669"/>
    <property type="project" value="InterPro"/>
</dbReference>
<dbReference type="EMBL" id="VMRY01000010">
    <property type="protein sequence ID" value="TVT58063.1"/>
    <property type="molecule type" value="Genomic_DNA"/>
</dbReference>